<protein>
    <submittedName>
        <fullName evidence="3">Methyl-accepting chemotaxis protein</fullName>
    </submittedName>
</protein>
<name>A0A931HYD3_9HYPH</name>
<dbReference type="SUPFAM" id="SSF58104">
    <property type="entry name" value="Methyl-accepting chemotaxis protein (MCP) signaling domain"/>
    <property type="match status" value="1"/>
</dbReference>
<dbReference type="Gene3D" id="3.30.450.20">
    <property type="entry name" value="PAS domain"/>
    <property type="match status" value="1"/>
</dbReference>
<dbReference type="GO" id="GO:0007165">
    <property type="term" value="P:signal transduction"/>
    <property type="evidence" value="ECO:0007669"/>
    <property type="project" value="UniProtKB-KW"/>
</dbReference>
<evidence type="ECO:0000256" key="1">
    <source>
        <dbReference type="PROSITE-ProRule" id="PRU00284"/>
    </source>
</evidence>
<keyword evidence="4" id="KW-1185">Reference proteome</keyword>
<dbReference type="GO" id="GO:0006935">
    <property type="term" value="P:chemotaxis"/>
    <property type="evidence" value="ECO:0007669"/>
    <property type="project" value="InterPro"/>
</dbReference>
<evidence type="ECO:0000313" key="4">
    <source>
        <dbReference type="Proteomes" id="UP000631694"/>
    </source>
</evidence>
<evidence type="ECO:0000259" key="2">
    <source>
        <dbReference type="PROSITE" id="PS50111"/>
    </source>
</evidence>
<dbReference type="AlphaFoldDB" id="A0A931HYD3"/>
<dbReference type="EMBL" id="JADZLT010000040">
    <property type="protein sequence ID" value="MBH0236837.1"/>
    <property type="molecule type" value="Genomic_DNA"/>
</dbReference>
<accession>A0A931HYD3</accession>
<organism evidence="3 4">
    <name type="scientific">Methylobrevis albus</name>
    <dbReference type="NCBI Taxonomy" id="2793297"/>
    <lineage>
        <taxon>Bacteria</taxon>
        <taxon>Pseudomonadati</taxon>
        <taxon>Pseudomonadota</taxon>
        <taxon>Alphaproteobacteria</taxon>
        <taxon>Hyphomicrobiales</taxon>
        <taxon>Pleomorphomonadaceae</taxon>
        <taxon>Methylobrevis</taxon>
    </lineage>
</organism>
<evidence type="ECO:0000313" key="3">
    <source>
        <dbReference type="EMBL" id="MBH0236837.1"/>
    </source>
</evidence>
<dbReference type="Gene3D" id="1.10.287.950">
    <property type="entry name" value="Methyl-accepting chemotaxis protein"/>
    <property type="match status" value="1"/>
</dbReference>
<dbReference type="PRINTS" id="PR00260">
    <property type="entry name" value="CHEMTRNSDUCR"/>
</dbReference>
<dbReference type="InterPro" id="IPR004090">
    <property type="entry name" value="Chemotax_Me-accpt_rcpt"/>
</dbReference>
<gene>
    <name evidence="3" type="ORF">I5731_03290</name>
</gene>
<dbReference type="GO" id="GO:0016020">
    <property type="term" value="C:membrane"/>
    <property type="evidence" value="ECO:0007669"/>
    <property type="project" value="InterPro"/>
</dbReference>
<sequence length="352" mass="37730">MPVARDLRVSVDEHLDIGTIASASGDLRRLAQDKIKAVQAVTSQLRMLALNAMIESERVGELGRGFQVVAAEVREIAARVGGITQELDKELIERIDAITDMTSRLAASAAGSRMVDLALNAIEIVDRNLYERTCDVRWWATDSAVVDCATAGATRDTVQRLGVILNAYTVYLDIWIVGLDGRVIASGRPEQFAVTGRDVSHEAWFSDAAGLRSGDDYAVADVAPQPLLGARPVATYATAIRAGGAVNGRTIGVLAVHFDWEPQARAVVDGVRLTPEERARSRVMLVDGRGRVIAASPPVPAGRAEVFPLESGGRRSGHYVDSNGGTVGFHATPGYETYRGLGWYGVIVQQPA</sequence>
<dbReference type="PROSITE" id="PS50111">
    <property type="entry name" value="CHEMOTAXIS_TRANSDUC_2"/>
    <property type="match status" value="1"/>
</dbReference>
<dbReference type="RefSeq" id="WP_197309933.1">
    <property type="nucleotide sequence ID" value="NZ_JADZLT010000040.1"/>
</dbReference>
<dbReference type="GO" id="GO:0004888">
    <property type="term" value="F:transmembrane signaling receptor activity"/>
    <property type="evidence" value="ECO:0007669"/>
    <property type="project" value="InterPro"/>
</dbReference>
<comment type="caution">
    <text evidence="3">The sequence shown here is derived from an EMBL/GenBank/DDBJ whole genome shotgun (WGS) entry which is preliminary data.</text>
</comment>
<reference evidence="3" key="1">
    <citation type="submission" date="2020-12" db="EMBL/GenBank/DDBJ databases">
        <title>Methylobrevis albus sp. nov., isolated from fresh water lack sediment.</title>
        <authorList>
            <person name="Zou Q."/>
        </authorList>
    </citation>
    <scope>NUCLEOTIDE SEQUENCE</scope>
    <source>
        <strain evidence="3">L22</strain>
    </source>
</reference>
<dbReference type="Proteomes" id="UP000631694">
    <property type="component" value="Unassembled WGS sequence"/>
</dbReference>
<dbReference type="InterPro" id="IPR004089">
    <property type="entry name" value="MCPsignal_dom"/>
</dbReference>
<proteinExistence type="predicted"/>
<feature type="domain" description="Methyl-accepting transducer" evidence="2">
    <location>
        <begin position="35"/>
        <end position="88"/>
    </location>
</feature>
<keyword evidence="1" id="KW-0807">Transducer</keyword>
<dbReference type="Pfam" id="PF00015">
    <property type="entry name" value="MCPsignal"/>
    <property type="match status" value="1"/>
</dbReference>